<evidence type="ECO:0000256" key="4">
    <source>
        <dbReference type="SAM" id="MobiDB-lite"/>
    </source>
</evidence>
<dbReference type="Pfam" id="PF06441">
    <property type="entry name" value="EHN"/>
    <property type="match status" value="1"/>
</dbReference>
<dbReference type="RefSeq" id="WP_184548469.1">
    <property type="nucleotide sequence ID" value="NZ_JACHMP010000001.1"/>
</dbReference>
<accession>A0A7W9IA58</accession>
<dbReference type="InterPro" id="IPR029058">
    <property type="entry name" value="AB_hydrolase_fold"/>
</dbReference>
<gene>
    <name evidence="6" type="ORF">F4562_000022</name>
</gene>
<dbReference type="PANTHER" id="PTHR21661:SF35">
    <property type="entry name" value="EPOXIDE HYDROLASE"/>
    <property type="match status" value="1"/>
</dbReference>
<dbReference type="Gene3D" id="3.40.50.1820">
    <property type="entry name" value="alpha/beta hydrolase"/>
    <property type="match status" value="1"/>
</dbReference>
<dbReference type="GO" id="GO:0004301">
    <property type="term" value="F:epoxide hydrolase activity"/>
    <property type="evidence" value="ECO:0007669"/>
    <property type="project" value="TreeGrafter"/>
</dbReference>
<dbReference type="AlphaFoldDB" id="A0A7W9IA58"/>
<keyword evidence="7" id="KW-1185">Reference proteome</keyword>
<dbReference type="InterPro" id="IPR010497">
    <property type="entry name" value="Epoxide_hydro_N"/>
</dbReference>
<dbReference type="GO" id="GO:0097176">
    <property type="term" value="P:epoxide metabolic process"/>
    <property type="evidence" value="ECO:0007669"/>
    <property type="project" value="TreeGrafter"/>
</dbReference>
<dbReference type="InterPro" id="IPR000639">
    <property type="entry name" value="Epox_hydrolase-like"/>
</dbReference>
<name>A0A7W9IA58_9ACTN</name>
<dbReference type="PRINTS" id="PR00412">
    <property type="entry name" value="EPOXHYDRLASE"/>
</dbReference>
<evidence type="ECO:0000256" key="3">
    <source>
        <dbReference type="ARBA" id="ARBA00022801"/>
    </source>
</evidence>
<dbReference type="InterPro" id="IPR016292">
    <property type="entry name" value="Epoxide_hydrolase"/>
</dbReference>
<evidence type="ECO:0000313" key="6">
    <source>
        <dbReference type="EMBL" id="MBB5816960.1"/>
    </source>
</evidence>
<dbReference type="PIRSF" id="PIRSF001112">
    <property type="entry name" value="Epoxide_hydrolase"/>
    <property type="match status" value="1"/>
</dbReference>
<feature type="domain" description="Epoxide hydrolase N-terminal" evidence="5">
    <location>
        <begin position="8"/>
        <end position="113"/>
    </location>
</feature>
<evidence type="ECO:0000256" key="1">
    <source>
        <dbReference type="ARBA" id="ARBA00010088"/>
    </source>
</evidence>
<feature type="region of interest" description="Disordered" evidence="4">
    <location>
        <begin position="322"/>
        <end position="358"/>
    </location>
</feature>
<evidence type="ECO:0000313" key="7">
    <source>
        <dbReference type="Proteomes" id="UP000540685"/>
    </source>
</evidence>
<keyword evidence="3" id="KW-0378">Hydrolase</keyword>
<reference evidence="6 7" key="1">
    <citation type="submission" date="2020-08" db="EMBL/GenBank/DDBJ databases">
        <title>Sequencing the genomes of 1000 actinobacteria strains.</title>
        <authorList>
            <person name="Klenk H.-P."/>
        </authorList>
    </citation>
    <scope>NUCLEOTIDE SEQUENCE [LARGE SCALE GENOMIC DNA]</scope>
    <source>
        <strain evidence="6 7">DSM 46887</strain>
    </source>
</reference>
<dbReference type="Proteomes" id="UP000540685">
    <property type="component" value="Unassembled WGS sequence"/>
</dbReference>
<dbReference type="PANTHER" id="PTHR21661">
    <property type="entry name" value="EPOXIDE HYDROLASE 1-RELATED"/>
    <property type="match status" value="1"/>
</dbReference>
<organism evidence="6 7">
    <name type="scientific">Streptosporangium becharense</name>
    <dbReference type="NCBI Taxonomy" id="1816182"/>
    <lineage>
        <taxon>Bacteria</taxon>
        <taxon>Bacillati</taxon>
        <taxon>Actinomycetota</taxon>
        <taxon>Actinomycetes</taxon>
        <taxon>Streptosporangiales</taxon>
        <taxon>Streptosporangiaceae</taxon>
        <taxon>Streptosporangium</taxon>
    </lineage>
</organism>
<evidence type="ECO:0000259" key="5">
    <source>
        <dbReference type="Pfam" id="PF06441"/>
    </source>
</evidence>
<comment type="caution">
    <text evidence="6">The sequence shown here is derived from an EMBL/GenBank/DDBJ whole genome shotgun (WGS) entry which is preliminary data.</text>
</comment>
<feature type="compositionally biased region" description="Gly residues" evidence="4">
    <location>
        <begin position="340"/>
        <end position="357"/>
    </location>
</feature>
<proteinExistence type="inferred from homology"/>
<dbReference type="EMBL" id="JACHMP010000001">
    <property type="protein sequence ID" value="MBB5816960.1"/>
    <property type="molecule type" value="Genomic_DNA"/>
</dbReference>
<comment type="similarity">
    <text evidence="1">Belongs to the peptidase S33 family.</text>
</comment>
<sequence>MTEQRQGVRPFRIDIPQAHLDDLAARLAGTRWPDELPGVGWRRGVPLGYLRELAEYWRTGYDWRTHEAAINEHPQYLATVDGQTVHFLHVRSPEPDATPLVLLHGWPGGITDFLDVIGPLSDPRTHGGDPETAFHLVIPSLPGFGFSTPLAGPGMDAARMARVLVELMSRLGYERYGVQGYDTGAWVAPRMGAQAPDRVCGVHVNALLTFPAGQDGEMDGLSEVERRRWQAMQDFNDGYLQCNSKRPQTVAYALHDSPVGQLAWIVEKFKELTDPADGLPEDSVDRDRILTDVSLYWFTGTAGSAAQIYYEEISANTWGETAADRDEGTGDGTAEDAGESTGGGAEDGAGWDEGNGGWSALRGTVPTGVLVSVHDVTVRRWAERDHNVVHWTELDRGGHFLAMEAPDLLVDDVREFFRKVR</sequence>
<protein>
    <submittedName>
        <fullName evidence="6">Pimeloyl-ACP methyl ester carboxylesterase</fullName>
    </submittedName>
</protein>
<keyword evidence="2" id="KW-0058">Aromatic hydrocarbons catabolism</keyword>
<dbReference type="SUPFAM" id="SSF53474">
    <property type="entry name" value="alpha/beta-Hydrolases"/>
    <property type="match status" value="2"/>
</dbReference>
<evidence type="ECO:0000256" key="2">
    <source>
        <dbReference type="ARBA" id="ARBA00022797"/>
    </source>
</evidence>